<dbReference type="EMBL" id="MN738915">
    <property type="protein sequence ID" value="QHT31028.1"/>
    <property type="molecule type" value="Genomic_DNA"/>
</dbReference>
<name>A0A6C0EPW9_9ZZZZ</name>
<reference evidence="1" key="1">
    <citation type="journal article" date="2020" name="Nature">
        <title>Giant virus diversity and host interactions through global metagenomics.</title>
        <authorList>
            <person name="Schulz F."/>
            <person name="Roux S."/>
            <person name="Paez-Espino D."/>
            <person name="Jungbluth S."/>
            <person name="Walsh D.A."/>
            <person name="Denef V.J."/>
            <person name="McMahon K.D."/>
            <person name="Konstantinidis K.T."/>
            <person name="Eloe-Fadrosh E.A."/>
            <person name="Kyrpides N.C."/>
            <person name="Woyke T."/>
        </authorList>
    </citation>
    <scope>NUCLEOTIDE SEQUENCE</scope>
    <source>
        <strain evidence="1">GVMAG-M-3300009155-2</strain>
    </source>
</reference>
<dbReference type="AlphaFoldDB" id="A0A6C0EPW9"/>
<accession>A0A6C0EPW9</accession>
<organism evidence="1">
    <name type="scientific">viral metagenome</name>
    <dbReference type="NCBI Taxonomy" id="1070528"/>
    <lineage>
        <taxon>unclassified sequences</taxon>
        <taxon>metagenomes</taxon>
        <taxon>organismal metagenomes</taxon>
    </lineage>
</organism>
<protein>
    <submittedName>
        <fullName evidence="1">Uncharacterized protein</fullName>
    </submittedName>
</protein>
<sequence length="144" mass="16529">MSWATCYSGSNNTHFNFPPIMSDGRNYSSWQPEAVVNQRIQKQEGIQSNWAYRQYLQNNGMQIMKYNNMEACYDLGVDPHVKTGMTPSSNVPYKFSSIYDTSRPGFGYNNSDLKNPYLTRQQLNSRLVSPSVNPANYQAFTNQK</sequence>
<evidence type="ECO:0000313" key="1">
    <source>
        <dbReference type="EMBL" id="QHT31028.1"/>
    </source>
</evidence>
<proteinExistence type="predicted"/>